<dbReference type="EMBL" id="PKMF04000855">
    <property type="protein sequence ID" value="KAK7817944.1"/>
    <property type="molecule type" value="Genomic_DNA"/>
</dbReference>
<dbReference type="AlphaFoldDB" id="A0AAW0IUC3"/>
<accession>A0AAW0IUC3</accession>
<evidence type="ECO:0000313" key="1">
    <source>
        <dbReference type="EMBL" id="KAK7817944.1"/>
    </source>
</evidence>
<gene>
    <name evidence="1" type="ORF">CFP56_042033</name>
</gene>
<evidence type="ECO:0000313" key="2">
    <source>
        <dbReference type="Proteomes" id="UP000237347"/>
    </source>
</evidence>
<sequence length="91" mass="9452">MIHDGVVVAVELSRVVAGAPQLITIGAVETGGNNKDSHYLYICPLAFALALISKDTLDSRSRCANTTNRGGRGGADRYVGCGGSSQLFGCH</sequence>
<keyword evidence="2" id="KW-1185">Reference proteome</keyword>
<reference evidence="1 2" key="1">
    <citation type="journal article" date="2018" name="Sci. Data">
        <title>The draft genome sequence of cork oak.</title>
        <authorList>
            <person name="Ramos A.M."/>
            <person name="Usie A."/>
            <person name="Barbosa P."/>
            <person name="Barros P.M."/>
            <person name="Capote T."/>
            <person name="Chaves I."/>
            <person name="Simoes F."/>
            <person name="Abreu I."/>
            <person name="Carrasquinho I."/>
            <person name="Faro C."/>
            <person name="Guimaraes J.B."/>
            <person name="Mendonca D."/>
            <person name="Nobrega F."/>
            <person name="Rodrigues L."/>
            <person name="Saibo N.J.M."/>
            <person name="Varela M.C."/>
            <person name="Egas C."/>
            <person name="Matos J."/>
            <person name="Miguel C.M."/>
            <person name="Oliveira M.M."/>
            <person name="Ricardo C.P."/>
            <person name="Goncalves S."/>
        </authorList>
    </citation>
    <scope>NUCLEOTIDE SEQUENCE [LARGE SCALE GENOMIC DNA]</scope>
    <source>
        <strain evidence="2">cv. HL8</strain>
    </source>
</reference>
<name>A0AAW0IUC3_QUESU</name>
<proteinExistence type="predicted"/>
<protein>
    <submittedName>
        <fullName evidence="1">Uncharacterized protein</fullName>
    </submittedName>
</protein>
<comment type="caution">
    <text evidence="1">The sequence shown here is derived from an EMBL/GenBank/DDBJ whole genome shotgun (WGS) entry which is preliminary data.</text>
</comment>
<dbReference type="Proteomes" id="UP000237347">
    <property type="component" value="Unassembled WGS sequence"/>
</dbReference>
<organism evidence="1 2">
    <name type="scientific">Quercus suber</name>
    <name type="common">Cork oak</name>
    <dbReference type="NCBI Taxonomy" id="58331"/>
    <lineage>
        <taxon>Eukaryota</taxon>
        <taxon>Viridiplantae</taxon>
        <taxon>Streptophyta</taxon>
        <taxon>Embryophyta</taxon>
        <taxon>Tracheophyta</taxon>
        <taxon>Spermatophyta</taxon>
        <taxon>Magnoliopsida</taxon>
        <taxon>eudicotyledons</taxon>
        <taxon>Gunneridae</taxon>
        <taxon>Pentapetalae</taxon>
        <taxon>rosids</taxon>
        <taxon>fabids</taxon>
        <taxon>Fagales</taxon>
        <taxon>Fagaceae</taxon>
        <taxon>Quercus</taxon>
    </lineage>
</organism>